<accession>A0A642PN25</accession>
<feature type="transmembrane region" description="Helical" evidence="1">
    <location>
        <begin position="6"/>
        <end position="24"/>
    </location>
</feature>
<feature type="transmembrane region" description="Helical" evidence="1">
    <location>
        <begin position="98"/>
        <end position="118"/>
    </location>
</feature>
<feature type="transmembrane region" description="Helical" evidence="1">
    <location>
        <begin position="45"/>
        <end position="62"/>
    </location>
</feature>
<evidence type="ECO:0000313" key="2">
    <source>
        <dbReference type="EMBL" id="KAA5411948.1"/>
    </source>
</evidence>
<keyword evidence="1" id="KW-0812">Transmembrane</keyword>
<feature type="transmembrane region" description="Helical" evidence="1">
    <location>
        <begin position="124"/>
        <end position="140"/>
    </location>
</feature>
<dbReference type="RefSeq" id="WP_149920667.1">
    <property type="nucleotide sequence ID" value="NZ_VVYV01000088.1"/>
</dbReference>
<keyword evidence="1" id="KW-0472">Membrane</keyword>
<organism evidence="2 3">
    <name type="scientific">Bacteroides cellulosilyticus</name>
    <dbReference type="NCBI Taxonomy" id="246787"/>
    <lineage>
        <taxon>Bacteria</taxon>
        <taxon>Pseudomonadati</taxon>
        <taxon>Bacteroidota</taxon>
        <taxon>Bacteroidia</taxon>
        <taxon>Bacteroidales</taxon>
        <taxon>Bacteroidaceae</taxon>
        <taxon>Bacteroides</taxon>
    </lineage>
</organism>
<evidence type="ECO:0000313" key="3">
    <source>
        <dbReference type="Proteomes" id="UP000448877"/>
    </source>
</evidence>
<comment type="caution">
    <text evidence="2">The sequence shown here is derived from an EMBL/GenBank/DDBJ whole genome shotgun (WGS) entry which is preliminary data.</text>
</comment>
<feature type="transmembrane region" description="Helical" evidence="1">
    <location>
        <begin position="68"/>
        <end position="86"/>
    </location>
</feature>
<keyword evidence="1" id="KW-1133">Transmembrane helix</keyword>
<gene>
    <name evidence="2" type="ORF">F2Y81_27455</name>
</gene>
<dbReference type="Proteomes" id="UP000448877">
    <property type="component" value="Unassembled WGS sequence"/>
</dbReference>
<reference evidence="2 3" key="1">
    <citation type="journal article" date="2019" name="Nat. Med.">
        <title>A library of human gut bacterial isolates paired with longitudinal multiomics data enables mechanistic microbiome research.</title>
        <authorList>
            <person name="Poyet M."/>
            <person name="Groussin M."/>
            <person name="Gibbons S.M."/>
            <person name="Avila-Pacheco J."/>
            <person name="Jiang X."/>
            <person name="Kearney S.M."/>
            <person name="Perrotta A.R."/>
            <person name="Berdy B."/>
            <person name="Zhao S."/>
            <person name="Lieberman T.D."/>
            <person name="Swanson P.K."/>
            <person name="Smith M."/>
            <person name="Roesemann S."/>
            <person name="Alexander J.E."/>
            <person name="Rich S.A."/>
            <person name="Livny J."/>
            <person name="Vlamakis H."/>
            <person name="Clish C."/>
            <person name="Bullock K."/>
            <person name="Deik A."/>
            <person name="Scott J."/>
            <person name="Pierce K.A."/>
            <person name="Xavier R.J."/>
            <person name="Alm E.J."/>
        </authorList>
    </citation>
    <scope>NUCLEOTIDE SEQUENCE [LARGE SCALE GENOMIC DNA]</scope>
    <source>
        <strain evidence="2 3">BIOML-A6</strain>
    </source>
</reference>
<dbReference type="EMBL" id="VVYV01000088">
    <property type="protein sequence ID" value="KAA5411948.1"/>
    <property type="molecule type" value="Genomic_DNA"/>
</dbReference>
<protein>
    <submittedName>
        <fullName evidence="2">Uncharacterized protein</fullName>
    </submittedName>
</protein>
<name>A0A642PN25_9BACE</name>
<dbReference type="AlphaFoldDB" id="A0A642PN25"/>
<evidence type="ECO:0000256" key="1">
    <source>
        <dbReference type="SAM" id="Phobius"/>
    </source>
</evidence>
<proteinExistence type="predicted"/>
<sequence length="196" mass="23036">MINYLFLSLILLIPSVLPMVLYSCKHRFMIRFYLAMVVDEKVRKFYISVWLIILLVFHYIYIKVQPGDYGVLLSTVLCLILVSYSRTDKLLRMVHERLKLVVILALSAMAIMAIPHLYTLAATIVYFMTAALFYPSSRIIQECWKYGKKGCWKEQAEEIIRAYHCFHHAIRHECADSGKDMNPRDNQYQITENNEE</sequence>